<gene>
    <name evidence="7" type="ORF">RJ640_003040</name>
</gene>
<dbReference type="EMBL" id="JAVXUO010000750">
    <property type="protein sequence ID" value="KAK2989358.1"/>
    <property type="molecule type" value="Genomic_DNA"/>
</dbReference>
<dbReference type="PRINTS" id="PR00364">
    <property type="entry name" value="DISEASERSIST"/>
</dbReference>
<dbReference type="AlphaFoldDB" id="A0AA88RGR8"/>
<dbReference type="Proteomes" id="UP001187471">
    <property type="component" value="Unassembled WGS sequence"/>
</dbReference>
<keyword evidence="5" id="KW-0067">ATP-binding</keyword>
<evidence type="ECO:0000259" key="6">
    <source>
        <dbReference type="Pfam" id="PF00931"/>
    </source>
</evidence>
<dbReference type="GO" id="GO:0006952">
    <property type="term" value="P:defense response"/>
    <property type="evidence" value="ECO:0007669"/>
    <property type="project" value="UniProtKB-KW"/>
</dbReference>
<comment type="caution">
    <text evidence="7">The sequence shown here is derived from an EMBL/GenBank/DDBJ whole genome shotgun (WGS) entry which is preliminary data.</text>
</comment>
<protein>
    <recommendedName>
        <fullName evidence="6">NB-ARC domain-containing protein</fullName>
    </recommendedName>
</protein>
<dbReference type="Gene3D" id="1.10.8.430">
    <property type="entry name" value="Helical domain of apoptotic protease-activating factors"/>
    <property type="match status" value="1"/>
</dbReference>
<dbReference type="Gene3D" id="1.10.10.10">
    <property type="entry name" value="Winged helix-like DNA-binding domain superfamily/Winged helix DNA-binding domain"/>
    <property type="match status" value="1"/>
</dbReference>
<dbReference type="PANTHER" id="PTHR33463">
    <property type="entry name" value="NB-ARC DOMAIN-CONTAINING PROTEIN-RELATED"/>
    <property type="match status" value="1"/>
</dbReference>
<dbReference type="PANTHER" id="PTHR33463:SF136">
    <property type="entry name" value="NB-ARC DOMAIN-CONTAINING PROTEIN"/>
    <property type="match status" value="1"/>
</dbReference>
<dbReference type="InterPro" id="IPR036388">
    <property type="entry name" value="WH-like_DNA-bd_sf"/>
</dbReference>
<name>A0AA88RGR8_9ASTE</name>
<dbReference type="SUPFAM" id="SSF52540">
    <property type="entry name" value="P-loop containing nucleoside triphosphate hydrolases"/>
    <property type="match status" value="1"/>
</dbReference>
<evidence type="ECO:0000256" key="1">
    <source>
        <dbReference type="ARBA" id="ARBA00008894"/>
    </source>
</evidence>
<feature type="domain" description="NB-ARC" evidence="6">
    <location>
        <begin position="1"/>
        <end position="141"/>
    </location>
</feature>
<accession>A0AA88RGR8</accession>
<comment type="similarity">
    <text evidence="1">Belongs to the disease resistance NB-LRR family.</text>
</comment>
<evidence type="ECO:0000256" key="4">
    <source>
        <dbReference type="ARBA" id="ARBA00022821"/>
    </source>
</evidence>
<keyword evidence="4" id="KW-0611">Plant defense</keyword>
<evidence type="ECO:0000256" key="3">
    <source>
        <dbReference type="ARBA" id="ARBA00022737"/>
    </source>
</evidence>
<keyword evidence="8" id="KW-1185">Reference proteome</keyword>
<evidence type="ECO:0000256" key="5">
    <source>
        <dbReference type="ARBA" id="ARBA00022840"/>
    </source>
</evidence>
<keyword evidence="2" id="KW-0433">Leucine-rich repeat</keyword>
<sequence length="393" mass="44785">MPGVGKTTLMEQVRSQLVREKCFGDVALAVVSATVDVKSIQKRLGKDLGLTDLDKEEDKLERARLLKRRLNNGKKVLLILDDVWSKLPLADIGIDFGDAESCKILMTSRKERVCVDNNCRPFKIELLNDVEARCLFKQHAGDCIEKQEIRPLAEKVLKECGELPLVIRAIGEALKGGELFEWEDALERFENFSPQKIDNVDEQVYKSLELSFNLLKSTETKVCLLLCSTFEEDAEIPIEELTRLAKAMGYLPDVDSLGKARNRVLTLVKVLKSSGLLLEGRDEDTVKMHDVIRDVAVSIAPKELNYGILVKSGITEWPMVDETWQRYGAIRLRCNRTLELPRIFECPKLQTFSLINDDYSNPIEVPITYFDRLEKLKALEMRGAIKLRWLNKM</sequence>
<evidence type="ECO:0000313" key="8">
    <source>
        <dbReference type="Proteomes" id="UP001187471"/>
    </source>
</evidence>
<dbReference type="GO" id="GO:0043531">
    <property type="term" value="F:ADP binding"/>
    <property type="evidence" value="ECO:0007669"/>
    <property type="project" value="InterPro"/>
</dbReference>
<keyword evidence="3" id="KW-0677">Repeat</keyword>
<dbReference type="InterPro" id="IPR042197">
    <property type="entry name" value="Apaf_helical"/>
</dbReference>
<dbReference type="Pfam" id="PF00931">
    <property type="entry name" value="NB-ARC"/>
    <property type="match status" value="1"/>
</dbReference>
<dbReference type="InterPro" id="IPR027417">
    <property type="entry name" value="P-loop_NTPase"/>
</dbReference>
<dbReference type="InterPro" id="IPR050905">
    <property type="entry name" value="Plant_NBS-LRR"/>
</dbReference>
<dbReference type="Gene3D" id="3.40.50.300">
    <property type="entry name" value="P-loop containing nucleotide triphosphate hydrolases"/>
    <property type="match status" value="1"/>
</dbReference>
<keyword evidence="5" id="KW-0547">Nucleotide-binding</keyword>
<evidence type="ECO:0000256" key="2">
    <source>
        <dbReference type="ARBA" id="ARBA00022614"/>
    </source>
</evidence>
<reference evidence="7" key="1">
    <citation type="submission" date="2022-12" db="EMBL/GenBank/DDBJ databases">
        <title>Draft genome assemblies for two species of Escallonia (Escalloniales).</title>
        <authorList>
            <person name="Chanderbali A."/>
            <person name="Dervinis C."/>
            <person name="Anghel I."/>
            <person name="Soltis D."/>
            <person name="Soltis P."/>
            <person name="Zapata F."/>
        </authorList>
    </citation>
    <scope>NUCLEOTIDE SEQUENCE</scope>
    <source>
        <strain evidence="7">UCBG92.1500</strain>
        <tissue evidence="7">Leaf</tissue>
    </source>
</reference>
<proteinExistence type="inferred from homology"/>
<evidence type="ECO:0000313" key="7">
    <source>
        <dbReference type="EMBL" id="KAK2989358.1"/>
    </source>
</evidence>
<dbReference type="InterPro" id="IPR002182">
    <property type="entry name" value="NB-ARC"/>
</dbReference>
<organism evidence="7 8">
    <name type="scientific">Escallonia rubra</name>
    <dbReference type="NCBI Taxonomy" id="112253"/>
    <lineage>
        <taxon>Eukaryota</taxon>
        <taxon>Viridiplantae</taxon>
        <taxon>Streptophyta</taxon>
        <taxon>Embryophyta</taxon>
        <taxon>Tracheophyta</taxon>
        <taxon>Spermatophyta</taxon>
        <taxon>Magnoliopsida</taxon>
        <taxon>eudicotyledons</taxon>
        <taxon>Gunneridae</taxon>
        <taxon>Pentapetalae</taxon>
        <taxon>asterids</taxon>
        <taxon>campanulids</taxon>
        <taxon>Escalloniales</taxon>
        <taxon>Escalloniaceae</taxon>
        <taxon>Escallonia</taxon>
    </lineage>
</organism>
<dbReference type="GO" id="GO:0005524">
    <property type="term" value="F:ATP binding"/>
    <property type="evidence" value="ECO:0007669"/>
    <property type="project" value="UniProtKB-KW"/>
</dbReference>